<organism evidence="3 4">
    <name type="scientific">Steroidobacter denitrificans</name>
    <dbReference type="NCBI Taxonomy" id="465721"/>
    <lineage>
        <taxon>Bacteria</taxon>
        <taxon>Pseudomonadati</taxon>
        <taxon>Pseudomonadota</taxon>
        <taxon>Gammaproteobacteria</taxon>
        <taxon>Steroidobacterales</taxon>
        <taxon>Steroidobacteraceae</taxon>
        <taxon>Steroidobacter</taxon>
    </lineage>
</organism>
<keyword evidence="4" id="KW-1185">Reference proteome</keyword>
<evidence type="ECO:0000259" key="2">
    <source>
        <dbReference type="SMART" id="SM00834"/>
    </source>
</evidence>
<evidence type="ECO:0000256" key="1">
    <source>
        <dbReference type="SAM" id="MobiDB-lite"/>
    </source>
</evidence>
<dbReference type="STRING" id="465721.ACG33_11930"/>
<dbReference type="SMART" id="SM00834">
    <property type="entry name" value="CxxC_CXXC_SSSS"/>
    <property type="match status" value="1"/>
</dbReference>
<dbReference type="AlphaFoldDB" id="A0A127FBK2"/>
<evidence type="ECO:0000313" key="3">
    <source>
        <dbReference type="EMBL" id="AMN47792.1"/>
    </source>
</evidence>
<dbReference type="NCBIfam" id="TIGR02605">
    <property type="entry name" value="CxxC_CxxC_SSSS"/>
    <property type="match status" value="1"/>
</dbReference>
<accession>A0A127FBK2</accession>
<dbReference type="Proteomes" id="UP000070250">
    <property type="component" value="Chromosome"/>
</dbReference>
<feature type="compositionally biased region" description="Basic and acidic residues" evidence="1">
    <location>
        <begin position="74"/>
        <end position="93"/>
    </location>
</feature>
<feature type="compositionally biased region" description="Basic residues" evidence="1">
    <location>
        <begin position="153"/>
        <end position="164"/>
    </location>
</feature>
<dbReference type="KEGG" id="sdf:ACG33_11930"/>
<dbReference type="EMBL" id="CP011971">
    <property type="protein sequence ID" value="AMN47792.1"/>
    <property type="molecule type" value="Genomic_DNA"/>
</dbReference>
<dbReference type="OrthoDB" id="9813321at2"/>
<protein>
    <recommendedName>
        <fullName evidence="2">Putative regulatory protein FmdB zinc ribbon domain-containing protein</fullName>
    </recommendedName>
</protein>
<dbReference type="RefSeq" id="WP_083536841.1">
    <property type="nucleotide sequence ID" value="NZ_CP011971.1"/>
</dbReference>
<reference evidence="3 4" key="1">
    <citation type="submission" date="2015-06" db="EMBL/GenBank/DDBJ databases">
        <title>A Comprehensive Approach to Explore the Metabolic and Phylogenetic Diversity of Bacterial Steroid Degradation in the Environment: Testosterone as an Example.</title>
        <authorList>
            <person name="Yang F.-C."/>
            <person name="Chen Y.-L."/>
            <person name="Yu C.-P."/>
            <person name="Tang S.-L."/>
            <person name="Wang P.-H."/>
            <person name="Ismail W."/>
            <person name="Wang C.-H."/>
            <person name="Yang C.-Y."/>
            <person name="Chiang Y.-R."/>
        </authorList>
    </citation>
    <scope>NUCLEOTIDE SEQUENCE [LARGE SCALE GENOMIC DNA]</scope>
    <source>
        <strain evidence="3 4">DSM 18526</strain>
    </source>
</reference>
<gene>
    <name evidence="3" type="ORF">ACG33_11930</name>
</gene>
<proteinExistence type="predicted"/>
<dbReference type="PANTHER" id="PTHR34404">
    <property type="entry name" value="REGULATORY PROTEIN, FMDB FAMILY"/>
    <property type="match status" value="1"/>
</dbReference>
<dbReference type="Pfam" id="PF09723">
    <property type="entry name" value="Zn_ribbon_8"/>
    <property type="match status" value="1"/>
</dbReference>
<feature type="domain" description="Putative regulatory protein FmdB zinc ribbon" evidence="2">
    <location>
        <begin position="1"/>
        <end position="42"/>
    </location>
</feature>
<evidence type="ECO:0000313" key="4">
    <source>
        <dbReference type="Proteomes" id="UP000070250"/>
    </source>
</evidence>
<dbReference type="PANTHER" id="PTHR34404:SF2">
    <property type="entry name" value="CONSERVED SERINE RICH PROTEIN"/>
    <property type="match status" value="1"/>
</dbReference>
<feature type="region of interest" description="Disordered" evidence="1">
    <location>
        <begin position="59"/>
        <end position="164"/>
    </location>
</feature>
<feature type="compositionally biased region" description="Low complexity" evidence="1">
    <location>
        <begin position="103"/>
        <end position="152"/>
    </location>
</feature>
<sequence length="164" mass="17328">MPFYEYECTACKFYVEALQKISDPPLRKCPSCKKQALKKLVSAPVFRLKGSGWYETDFKSEQEQKRNLAGGEEAPERSEAKEDGKTAGAEAKDGAGTGADAQTPVKPVAKPAAKSTATTGSAAAGPRRSSKPASPARPATTARPAARPAARSTAKKKTGTKKAR</sequence>
<dbReference type="InterPro" id="IPR013429">
    <property type="entry name" value="Regulatory_FmdB_Zinc_ribbon"/>
</dbReference>
<name>A0A127FBK2_STEDE</name>